<evidence type="ECO:0000313" key="1">
    <source>
        <dbReference type="EMBL" id="CAD9712950.1"/>
    </source>
</evidence>
<dbReference type="SUPFAM" id="SSF56784">
    <property type="entry name" value="HAD-like"/>
    <property type="match status" value="1"/>
</dbReference>
<reference evidence="1" key="2">
    <citation type="submission" date="2021-01" db="EMBL/GenBank/DDBJ databases">
        <authorList>
            <person name="Corre E."/>
            <person name="Pelletier E."/>
            <person name="Niang G."/>
            <person name="Scheremetjew M."/>
            <person name="Finn R."/>
            <person name="Kale V."/>
            <person name="Holt S."/>
            <person name="Cochrane G."/>
            <person name="Meng A."/>
            <person name="Brown T."/>
            <person name="Cohen L."/>
        </authorList>
    </citation>
    <scope>NUCLEOTIDE SEQUENCE</scope>
    <source>
        <strain evidence="1">CCMP1205</strain>
    </source>
</reference>
<dbReference type="EMBL" id="CP031036">
    <property type="protein sequence ID" value="QDZ19538.1"/>
    <property type="molecule type" value="Genomic_DNA"/>
</dbReference>
<dbReference type="InterPro" id="IPR006439">
    <property type="entry name" value="HAD-SF_hydro_IA"/>
</dbReference>
<dbReference type="EMBL" id="HBHL01002916">
    <property type="protein sequence ID" value="CAD9712950.1"/>
    <property type="molecule type" value="Transcribed_RNA"/>
</dbReference>
<evidence type="ECO:0000313" key="3">
    <source>
        <dbReference type="Proteomes" id="UP000316726"/>
    </source>
</evidence>
<dbReference type="InterPro" id="IPR044999">
    <property type="entry name" value="CbbY-like"/>
</dbReference>
<reference evidence="2 3" key="1">
    <citation type="submission" date="2018-07" db="EMBL/GenBank/DDBJ databases">
        <title>The complete nuclear genome of the prasinophyte Chloropicon primus (CCMP1205).</title>
        <authorList>
            <person name="Pombert J.-F."/>
            <person name="Otis C."/>
            <person name="Turmel M."/>
            <person name="Lemieux C."/>
        </authorList>
    </citation>
    <scope>NUCLEOTIDE SEQUENCE [LARGE SCALE GENOMIC DNA]</scope>
    <source>
        <strain evidence="2 3">CCMP1205</strain>
    </source>
</reference>
<dbReference type="InterPro" id="IPR023198">
    <property type="entry name" value="PGP-like_dom2"/>
</dbReference>
<dbReference type="GO" id="GO:0016787">
    <property type="term" value="F:hydrolase activity"/>
    <property type="evidence" value="ECO:0007669"/>
    <property type="project" value="UniProtKB-KW"/>
</dbReference>
<keyword evidence="3" id="KW-1185">Reference proteome</keyword>
<dbReference type="PANTHER" id="PTHR42896:SF4">
    <property type="entry name" value="OS08G0485900 PROTEIN"/>
    <property type="match status" value="1"/>
</dbReference>
<dbReference type="Proteomes" id="UP000316726">
    <property type="component" value="Chromosome 3"/>
</dbReference>
<sequence length="338" mass="36539">MGKEACGGVRDAMRGQGLRRIAPSMRRRTAGTRVAASCAPVGGSALTRTGNAAAGRMRTRMGAASRGRSVAMASGSNGNLEALIFDCDGVILLSEELHRTAYNKAFAEFGIEIEEGEQLVWTVPIYDLLQNTVGGGKPKMRWYFNKHGWPHQKRDGRPPPESQEDREALVDSLQDFKIEAYKDLIANMAETRPGVLRLMKEAREAGILVSVASASAKPSVIFCLNNLLGEEQFGLLDCFLAGSDVTNLKPDPEIYLTAADMLKVDPSKCVVIEDSMVGLNAALGAKMDCVITYHSGTKAEAFEGAKMIVNDLSEIQLSDLVALKEAEKVIDDRVVKSS</sequence>
<proteinExistence type="predicted"/>
<organism evidence="2 3">
    <name type="scientific">Chloropicon primus</name>
    <dbReference type="NCBI Taxonomy" id="1764295"/>
    <lineage>
        <taxon>Eukaryota</taxon>
        <taxon>Viridiplantae</taxon>
        <taxon>Chlorophyta</taxon>
        <taxon>Chloropicophyceae</taxon>
        <taxon>Chloropicales</taxon>
        <taxon>Chloropicaceae</taxon>
        <taxon>Chloropicon</taxon>
    </lineage>
</organism>
<dbReference type="OrthoDB" id="40579at2759"/>
<dbReference type="Gene3D" id="1.10.150.240">
    <property type="entry name" value="Putative phosphatase, domain 2"/>
    <property type="match status" value="1"/>
</dbReference>
<gene>
    <name evidence="2" type="ORF">A3770_03p20560</name>
    <name evidence="1" type="ORF">CPRI1469_LOCUS1799</name>
</gene>
<protein>
    <submittedName>
        <fullName evidence="2">Haloacid dehalogenase/epoxide hydrolase</fullName>
    </submittedName>
</protein>
<keyword evidence="2" id="KW-0378">Hydrolase</keyword>
<dbReference type="AlphaFoldDB" id="A0A5B8MFU0"/>
<dbReference type="Gene3D" id="3.40.50.1000">
    <property type="entry name" value="HAD superfamily/HAD-like"/>
    <property type="match status" value="1"/>
</dbReference>
<dbReference type="PANTHER" id="PTHR42896">
    <property type="entry name" value="XYLULOSE-1,5-BISPHOSPHATE (XUBP) PHOSPHATASE"/>
    <property type="match status" value="1"/>
</dbReference>
<name>A0A5B8MFU0_9CHLO</name>
<dbReference type="InterPro" id="IPR023214">
    <property type="entry name" value="HAD_sf"/>
</dbReference>
<dbReference type="NCBIfam" id="TIGR01509">
    <property type="entry name" value="HAD-SF-IA-v3"/>
    <property type="match status" value="1"/>
</dbReference>
<accession>A0A5B8MFU0</accession>
<dbReference type="Pfam" id="PF00702">
    <property type="entry name" value="Hydrolase"/>
    <property type="match status" value="1"/>
</dbReference>
<dbReference type="SFLD" id="SFLDG01129">
    <property type="entry name" value="C1.5:_HAD__Beta-PGM__Phosphata"/>
    <property type="match status" value="1"/>
</dbReference>
<dbReference type="STRING" id="1764295.A0A5B8MFU0"/>
<dbReference type="SFLD" id="SFLDS00003">
    <property type="entry name" value="Haloacid_Dehalogenase"/>
    <property type="match status" value="1"/>
</dbReference>
<dbReference type="InterPro" id="IPR036412">
    <property type="entry name" value="HAD-like_sf"/>
</dbReference>
<dbReference type="PRINTS" id="PR00413">
    <property type="entry name" value="HADHALOGNASE"/>
</dbReference>
<evidence type="ECO:0000313" key="2">
    <source>
        <dbReference type="EMBL" id="QDZ19538.1"/>
    </source>
</evidence>